<accession>A0ABW7Z2M9</accession>
<dbReference type="SUPFAM" id="SSF50129">
    <property type="entry name" value="GroES-like"/>
    <property type="match status" value="1"/>
</dbReference>
<dbReference type="InterPro" id="IPR011032">
    <property type="entry name" value="GroES-like_sf"/>
</dbReference>
<feature type="domain" description="Enoyl reductase (ER)" evidence="1">
    <location>
        <begin position="10"/>
        <end position="326"/>
    </location>
</feature>
<dbReference type="InterPro" id="IPR002364">
    <property type="entry name" value="Quin_OxRdtase/zeta-crystal_CS"/>
</dbReference>
<evidence type="ECO:0000313" key="3">
    <source>
        <dbReference type="Proteomes" id="UP001612741"/>
    </source>
</evidence>
<dbReference type="PROSITE" id="PS01162">
    <property type="entry name" value="QOR_ZETA_CRYSTAL"/>
    <property type="match status" value="1"/>
</dbReference>
<evidence type="ECO:0000259" key="1">
    <source>
        <dbReference type="SMART" id="SM00829"/>
    </source>
</evidence>
<comment type="caution">
    <text evidence="2">The sequence shown here is derived from an EMBL/GenBank/DDBJ whole genome shotgun (WGS) entry which is preliminary data.</text>
</comment>
<dbReference type="RefSeq" id="WP_397087294.1">
    <property type="nucleotide sequence ID" value="NZ_JBITGY010000009.1"/>
</dbReference>
<reference evidence="2 3" key="1">
    <citation type="submission" date="2024-10" db="EMBL/GenBank/DDBJ databases">
        <title>The Natural Products Discovery Center: Release of the First 8490 Sequenced Strains for Exploring Actinobacteria Biosynthetic Diversity.</title>
        <authorList>
            <person name="Kalkreuter E."/>
            <person name="Kautsar S.A."/>
            <person name="Yang D."/>
            <person name="Bader C.D."/>
            <person name="Teijaro C.N."/>
            <person name="Fluegel L."/>
            <person name="Davis C.M."/>
            <person name="Simpson J.R."/>
            <person name="Lauterbach L."/>
            <person name="Steele A.D."/>
            <person name="Gui C."/>
            <person name="Meng S."/>
            <person name="Li G."/>
            <person name="Viehrig K."/>
            <person name="Ye F."/>
            <person name="Su P."/>
            <person name="Kiefer A.F."/>
            <person name="Nichols A."/>
            <person name="Cepeda A.J."/>
            <person name="Yan W."/>
            <person name="Fan B."/>
            <person name="Jiang Y."/>
            <person name="Adhikari A."/>
            <person name="Zheng C.-J."/>
            <person name="Schuster L."/>
            <person name="Cowan T.M."/>
            <person name="Smanski M.J."/>
            <person name="Chevrette M.G."/>
            <person name="De Carvalho L.P.S."/>
            <person name="Shen B."/>
        </authorList>
    </citation>
    <scope>NUCLEOTIDE SEQUENCE [LARGE SCALE GENOMIC DNA]</scope>
    <source>
        <strain evidence="2 3">NPDC050545</strain>
    </source>
</reference>
<proteinExistence type="predicted"/>
<dbReference type="SUPFAM" id="SSF51735">
    <property type="entry name" value="NAD(P)-binding Rossmann-fold domains"/>
    <property type="match status" value="1"/>
</dbReference>
<dbReference type="Gene3D" id="3.90.180.10">
    <property type="entry name" value="Medium-chain alcohol dehydrogenases, catalytic domain"/>
    <property type="match status" value="1"/>
</dbReference>
<dbReference type="InterPro" id="IPR050700">
    <property type="entry name" value="YIM1/Zinc_Alcohol_DH_Fams"/>
</dbReference>
<name>A0ABW7Z2M9_9ACTN</name>
<dbReference type="InterPro" id="IPR036291">
    <property type="entry name" value="NAD(P)-bd_dom_sf"/>
</dbReference>
<dbReference type="EMBL" id="JBITGY010000009">
    <property type="protein sequence ID" value="MFI6502202.1"/>
    <property type="molecule type" value="Genomic_DNA"/>
</dbReference>
<dbReference type="SMART" id="SM00829">
    <property type="entry name" value="PKS_ER"/>
    <property type="match status" value="1"/>
</dbReference>
<keyword evidence="3" id="KW-1185">Reference proteome</keyword>
<dbReference type="Proteomes" id="UP001612741">
    <property type="component" value="Unassembled WGS sequence"/>
</dbReference>
<dbReference type="InterPro" id="IPR013154">
    <property type="entry name" value="ADH-like_N"/>
</dbReference>
<evidence type="ECO:0000313" key="2">
    <source>
        <dbReference type="EMBL" id="MFI6502202.1"/>
    </source>
</evidence>
<dbReference type="InterPro" id="IPR020843">
    <property type="entry name" value="ER"/>
</dbReference>
<dbReference type="PANTHER" id="PTHR11695:SF648">
    <property type="entry name" value="ZINC-BINDING OXIDOREDUCTASE"/>
    <property type="match status" value="1"/>
</dbReference>
<protein>
    <submittedName>
        <fullName evidence="2">NAD(P)-dependent alcohol dehydrogenase</fullName>
    </submittedName>
</protein>
<dbReference type="Pfam" id="PF13602">
    <property type="entry name" value="ADH_zinc_N_2"/>
    <property type="match status" value="1"/>
</dbReference>
<dbReference type="Pfam" id="PF08240">
    <property type="entry name" value="ADH_N"/>
    <property type="match status" value="1"/>
</dbReference>
<dbReference type="PANTHER" id="PTHR11695">
    <property type="entry name" value="ALCOHOL DEHYDROGENASE RELATED"/>
    <property type="match status" value="1"/>
</dbReference>
<organism evidence="2 3">
    <name type="scientific">Nonomuraea typhae</name>
    <dbReference type="NCBI Taxonomy" id="2603600"/>
    <lineage>
        <taxon>Bacteria</taxon>
        <taxon>Bacillati</taxon>
        <taxon>Actinomycetota</taxon>
        <taxon>Actinomycetes</taxon>
        <taxon>Streptosporangiales</taxon>
        <taxon>Streptosporangiaceae</taxon>
        <taxon>Nonomuraea</taxon>
    </lineage>
</organism>
<dbReference type="CDD" id="cd08267">
    <property type="entry name" value="MDR1"/>
    <property type="match status" value="1"/>
</dbReference>
<gene>
    <name evidence="2" type="ORF">ACIBG2_32830</name>
</gene>
<dbReference type="Gene3D" id="3.40.50.720">
    <property type="entry name" value="NAD(P)-binding Rossmann-like Domain"/>
    <property type="match status" value="1"/>
</dbReference>
<sequence length="328" mass="34742">MKAFVLHEYGPPDNLTLTDLPIPRPGKDEVLVRVRAASVQPYDWHFMRGQPYLARLMPGGPGLRRPSIPILGADVSGTVSALGPGVTGLAVGDEIFAMPKRGGFAEYAIVHVNDLAPKPAALSFEQAAAVPLAACTALLALRDRGRVEPGQNVLVNGASGGVGTFAVQLAKALGAKVTAVCSTRNVSLVNSLGAADVIDYTKDDFTRRTAQYDLLVDIAGNRRGAAARRTLTRKGAHVIVGGPPGRWFQPAAHAFATLVAAPFASQRVAMADVVRDQNTAANLRTLTPYLEDGRITPVVDRVYPFEKIPAAITYQEEGHAPGKVVITI</sequence>